<keyword evidence="4 6" id="KW-0009">Actin-binding</keyword>
<dbReference type="GO" id="GO:0005200">
    <property type="term" value="F:structural constituent of cytoskeleton"/>
    <property type="evidence" value="ECO:0007669"/>
    <property type="project" value="TreeGrafter"/>
</dbReference>
<dbReference type="PANTHER" id="PTHR12058:SF0">
    <property type="entry name" value="ACTIN-RELATED PROTEIN 2_3 COMPLEX SUBUNIT 2"/>
    <property type="match status" value="1"/>
</dbReference>
<keyword evidence="3 6" id="KW-0963">Cytoplasm</keyword>
<comment type="function">
    <text evidence="6">Functions as actin-binding component of the Arp2/3 complex which is involved in regulation of actin polymerization and together with an activating nucleation-promoting factor (NPF) mediates the formation of branched actin networks.</text>
</comment>
<protein>
    <recommendedName>
        <fullName evidence="6">Arp2/3 complex 34 kDa subunit</fullName>
    </recommendedName>
</protein>
<proteinExistence type="inferred from homology"/>
<comment type="subunit">
    <text evidence="6">Component of the Arp2/3 complex.</text>
</comment>
<evidence type="ECO:0000256" key="3">
    <source>
        <dbReference type="ARBA" id="ARBA00022490"/>
    </source>
</evidence>
<dbReference type="EMBL" id="BRXW01000568">
    <property type="protein sequence ID" value="GMH67048.1"/>
    <property type="molecule type" value="Genomic_DNA"/>
</dbReference>
<comment type="caution">
    <text evidence="7">The sequence shown here is derived from an EMBL/GenBank/DDBJ whole genome shotgun (WGS) entry which is preliminary data.</text>
</comment>
<evidence type="ECO:0000256" key="5">
    <source>
        <dbReference type="ARBA" id="ARBA00023212"/>
    </source>
</evidence>
<dbReference type="PANTHER" id="PTHR12058">
    <property type="entry name" value="ARP2/3 COMPLEX 34 KDA SUBUNIT"/>
    <property type="match status" value="1"/>
</dbReference>
<keyword evidence="5 6" id="KW-0206">Cytoskeleton</keyword>
<dbReference type="Pfam" id="PF04045">
    <property type="entry name" value="P34-Arc"/>
    <property type="match status" value="1"/>
</dbReference>
<evidence type="ECO:0000313" key="7">
    <source>
        <dbReference type="EMBL" id="GMH67048.1"/>
    </source>
</evidence>
<evidence type="ECO:0000256" key="2">
    <source>
        <dbReference type="ARBA" id="ARBA00007192"/>
    </source>
</evidence>
<dbReference type="AlphaFoldDB" id="A0A9W7E8V3"/>
<dbReference type="GO" id="GO:0034314">
    <property type="term" value="P:Arp2/3 complex-mediated actin nucleation"/>
    <property type="evidence" value="ECO:0007669"/>
    <property type="project" value="InterPro"/>
</dbReference>
<evidence type="ECO:0000313" key="8">
    <source>
        <dbReference type="Proteomes" id="UP001165122"/>
    </source>
</evidence>
<dbReference type="GO" id="GO:0051015">
    <property type="term" value="F:actin filament binding"/>
    <property type="evidence" value="ECO:0007669"/>
    <property type="project" value="TreeGrafter"/>
</dbReference>
<dbReference type="SUPFAM" id="SSF69645">
    <property type="entry name" value="Arp2/3 complex subunits"/>
    <property type="match status" value="2"/>
</dbReference>
<keyword evidence="8" id="KW-1185">Reference proteome</keyword>
<dbReference type="GO" id="GO:0030041">
    <property type="term" value="P:actin filament polymerization"/>
    <property type="evidence" value="ECO:0007669"/>
    <property type="project" value="InterPro"/>
</dbReference>
<sequence length="329" mass="36090">MAWAAKQQGGAASGKGLMHLESENKILMEALTSRLGPSQKREPCELKIADFDDVLYKLFVPPETPNLVTLHCAIKDWKGVKANGGGERLEETFPGCVVEAEEGFDVSVRVDADNVPKGPWGSTGEACARELADIKTLLVGAPLIKAFRVLESGGSPSPGITTITIRKPTPDGGGEMHIVSKSDRVTVVFAVDFADETDKAITRIFLQEFVEAQRSVNNCPPANFSRGSEPPMEIQSLPNADGNPDIAGFISFTIFKSHVDSKPKMIQSAKQLVNFLTYLQYHVKATKTYMHMRMRSKVNSLLQVLTRAQQMSSEVKEKKTFTGKTFTRK</sequence>
<organism evidence="7 8">
    <name type="scientific">Triparma laevis f. longispina</name>
    <dbReference type="NCBI Taxonomy" id="1714387"/>
    <lineage>
        <taxon>Eukaryota</taxon>
        <taxon>Sar</taxon>
        <taxon>Stramenopiles</taxon>
        <taxon>Ochrophyta</taxon>
        <taxon>Bolidophyceae</taxon>
        <taxon>Parmales</taxon>
        <taxon>Triparmaceae</taxon>
        <taxon>Triparma</taxon>
    </lineage>
</organism>
<reference evidence="8" key="1">
    <citation type="journal article" date="2023" name="Commun. Biol.">
        <title>Genome analysis of Parmales, the sister group of diatoms, reveals the evolutionary specialization of diatoms from phago-mixotrophs to photoautotrophs.</title>
        <authorList>
            <person name="Ban H."/>
            <person name="Sato S."/>
            <person name="Yoshikawa S."/>
            <person name="Yamada K."/>
            <person name="Nakamura Y."/>
            <person name="Ichinomiya M."/>
            <person name="Sato N."/>
            <person name="Blanc-Mathieu R."/>
            <person name="Endo H."/>
            <person name="Kuwata A."/>
            <person name="Ogata H."/>
        </authorList>
    </citation>
    <scope>NUCLEOTIDE SEQUENCE [LARGE SCALE GENOMIC DNA]</scope>
    <source>
        <strain evidence="8">NIES 3700</strain>
    </source>
</reference>
<evidence type="ECO:0000256" key="6">
    <source>
        <dbReference type="RuleBase" id="RU364015"/>
    </source>
</evidence>
<dbReference type="OrthoDB" id="148331at2759"/>
<comment type="subcellular location">
    <subcellularLocation>
        <location evidence="1 6">Cytoplasm</location>
        <location evidence="1 6">Cytoskeleton</location>
    </subcellularLocation>
</comment>
<evidence type="ECO:0000256" key="1">
    <source>
        <dbReference type="ARBA" id="ARBA00004245"/>
    </source>
</evidence>
<gene>
    <name evidence="7" type="ORF">TrLO_g5368</name>
</gene>
<comment type="similarity">
    <text evidence="2 6">Belongs to the ARPC2 family.</text>
</comment>
<dbReference type="InterPro" id="IPR007188">
    <property type="entry name" value="ARPC2"/>
</dbReference>
<dbReference type="Gene3D" id="3.30.1460.20">
    <property type="match status" value="2"/>
</dbReference>
<dbReference type="GO" id="GO:0005885">
    <property type="term" value="C:Arp2/3 protein complex"/>
    <property type="evidence" value="ECO:0007669"/>
    <property type="project" value="InterPro"/>
</dbReference>
<dbReference type="Proteomes" id="UP001165122">
    <property type="component" value="Unassembled WGS sequence"/>
</dbReference>
<dbReference type="InterPro" id="IPR034666">
    <property type="entry name" value="ARPC2/4"/>
</dbReference>
<evidence type="ECO:0000256" key="4">
    <source>
        <dbReference type="ARBA" id="ARBA00023203"/>
    </source>
</evidence>
<name>A0A9W7E8V3_9STRA</name>
<accession>A0A9W7E8V3</accession>